<protein>
    <submittedName>
        <fullName evidence="1">Uncharacterized protein</fullName>
    </submittedName>
</protein>
<gene>
    <name evidence="1" type="ORF">EVAR_28790_1</name>
</gene>
<dbReference type="EMBL" id="BGZK01000335">
    <property type="protein sequence ID" value="GBP37538.1"/>
    <property type="molecule type" value="Genomic_DNA"/>
</dbReference>
<evidence type="ECO:0000313" key="1">
    <source>
        <dbReference type="EMBL" id="GBP37538.1"/>
    </source>
</evidence>
<organism evidence="1 2">
    <name type="scientific">Eumeta variegata</name>
    <name type="common">Bagworm moth</name>
    <name type="synonym">Eumeta japonica</name>
    <dbReference type="NCBI Taxonomy" id="151549"/>
    <lineage>
        <taxon>Eukaryota</taxon>
        <taxon>Metazoa</taxon>
        <taxon>Ecdysozoa</taxon>
        <taxon>Arthropoda</taxon>
        <taxon>Hexapoda</taxon>
        <taxon>Insecta</taxon>
        <taxon>Pterygota</taxon>
        <taxon>Neoptera</taxon>
        <taxon>Endopterygota</taxon>
        <taxon>Lepidoptera</taxon>
        <taxon>Glossata</taxon>
        <taxon>Ditrysia</taxon>
        <taxon>Tineoidea</taxon>
        <taxon>Psychidae</taxon>
        <taxon>Oiketicinae</taxon>
        <taxon>Eumeta</taxon>
    </lineage>
</organism>
<keyword evidence="2" id="KW-1185">Reference proteome</keyword>
<comment type="caution">
    <text evidence="1">The sequence shown here is derived from an EMBL/GenBank/DDBJ whole genome shotgun (WGS) entry which is preliminary data.</text>
</comment>
<reference evidence="1 2" key="1">
    <citation type="journal article" date="2019" name="Commun. Biol.">
        <title>The bagworm genome reveals a unique fibroin gene that provides high tensile strength.</title>
        <authorList>
            <person name="Kono N."/>
            <person name="Nakamura H."/>
            <person name="Ohtoshi R."/>
            <person name="Tomita M."/>
            <person name="Numata K."/>
            <person name="Arakawa K."/>
        </authorList>
    </citation>
    <scope>NUCLEOTIDE SEQUENCE [LARGE SCALE GENOMIC DNA]</scope>
</reference>
<sequence>MARKKNGMTVTFSTGDHLPEKFWEVSMIWMRDVLRVHLYRVVTYSVVIIHLVVEQPRSYAAATARLSTAKQLIGPTPPLYRAILMRSRFRLLDLGKV</sequence>
<dbReference type="Proteomes" id="UP000299102">
    <property type="component" value="Unassembled WGS sequence"/>
</dbReference>
<evidence type="ECO:0000313" key="2">
    <source>
        <dbReference type="Proteomes" id="UP000299102"/>
    </source>
</evidence>
<accession>A0A4C1VEI1</accession>
<name>A0A4C1VEI1_EUMVA</name>
<proteinExistence type="predicted"/>
<dbReference type="AlphaFoldDB" id="A0A4C1VEI1"/>